<protein>
    <recommendedName>
        <fullName evidence="3">ParE toxin of type II toxin-antitoxin system, parDE</fullName>
    </recommendedName>
</protein>
<dbReference type="AlphaFoldDB" id="A0A8X8IDQ9"/>
<evidence type="ECO:0008006" key="3">
    <source>
        <dbReference type="Google" id="ProtNLM"/>
    </source>
</evidence>
<dbReference type="Proteomes" id="UP000198711">
    <property type="component" value="Unassembled WGS sequence"/>
</dbReference>
<keyword evidence="2" id="KW-1185">Reference proteome</keyword>
<evidence type="ECO:0000313" key="1">
    <source>
        <dbReference type="EMBL" id="SDX18560.1"/>
    </source>
</evidence>
<comment type="caution">
    <text evidence="1">The sequence shown here is derived from an EMBL/GenBank/DDBJ whole genome shotgun (WGS) entry which is preliminary data.</text>
</comment>
<reference evidence="1 2" key="1">
    <citation type="submission" date="2016-10" db="EMBL/GenBank/DDBJ databases">
        <authorList>
            <person name="Varghese N."/>
            <person name="Submissions S."/>
        </authorList>
    </citation>
    <scope>NUCLEOTIDE SEQUENCE [LARGE SCALE GENOMIC DNA]</scope>
    <source>
        <strain evidence="1 2">DSM 25353</strain>
    </source>
</reference>
<evidence type="ECO:0000313" key="2">
    <source>
        <dbReference type="Proteomes" id="UP000198711"/>
    </source>
</evidence>
<accession>A0A8X8IDQ9</accession>
<sequence>MGGRKVTVKQSAAESIASIAWYIESKGLIAIAEKFTDDVYDYFLKLANPLKSYTVCKDPIRSSLGYKCPGKLIKKYHSSLPFYDRR</sequence>
<organism evidence="1 2">
    <name type="scientific">Hydrobacter penzbergensis</name>
    <dbReference type="NCBI Taxonomy" id="1235997"/>
    <lineage>
        <taxon>Bacteria</taxon>
        <taxon>Pseudomonadati</taxon>
        <taxon>Bacteroidota</taxon>
        <taxon>Chitinophagia</taxon>
        <taxon>Chitinophagales</taxon>
        <taxon>Chitinophagaceae</taxon>
        <taxon>Hydrobacter</taxon>
    </lineage>
</organism>
<proteinExistence type="predicted"/>
<dbReference type="RefSeq" id="WP_257574936.1">
    <property type="nucleotide sequence ID" value="NZ_FNNO01000010.1"/>
</dbReference>
<gene>
    <name evidence="1" type="ORF">SAMN05444410_11078</name>
</gene>
<dbReference type="EMBL" id="FNNO01000010">
    <property type="protein sequence ID" value="SDX18560.1"/>
    <property type="molecule type" value="Genomic_DNA"/>
</dbReference>
<name>A0A8X8IDQ9_9BACT</name>